<dbReference type="InterPro" id="IPR029061">
    <property type="entry name" value="THDP-binding"/>
</dbReference>
<dbReference type="EMBL" id="AZMM01004546">
    <property type="protein sequence ID" value="ETJ41527.1"/>
    <property type="molecule type" value="Genomic_DNA"/>
</dbReference>
<dbReference type="AlphaFoldDB" id="W1YGA5"/>
<feature type="domain" description="Transketolase N-terminal" evidence="5">
    <location>
        <begin position="5"/>
        <end position="79"/>
    </location>
</feature>
<evidence type="ECO:0000259" key="5">
    <source>
        <dbReference type="Pfam" id="PF00456"/>
    </source>
</evidence>
<proteinExistence type="inferred from homology"/>
<dbReference type="Pfam" id="PF00456">
    <property type="entry name" value="Transketolase_N"/>
    <property type="match status" value="1"/>
</dbReference>
<comment type="cofactor">
    <cofactor evidence="1">
        <name>thiamine diphosphate</name>
        <dbReference type="ChEBI" id="CHEBI:58937"/>
    </cofactor>
</comment>
<evidence type="ECO:0000256" key="1">
    <source>
        <dbReference type="ARBA" id="ARBA00001964"/>
    </source>
</evidence>
<reference evidence="6" key="1">
    <citation type="submission" date="2013-12" db="EMBL/GenBank/DDBJ databases">
        <title>A Varibaculum cambriense genome reconstructed from a premature infant gut community with otherwise low bacterial novelty that shifts toward anaerobic metabolism during the third week of life.</title>
        <authorList>
            <person name="Brown C.T."/>
            <person name="Sharon I."/>
            <person name="Thomas B.C."/>
            <person name="Castelle C.J."/>
            <person name="Morowitz M.J."/>
            <person name="Banfield J.F."/>
        </authorList>
    </citation>
    <scope>NUCLEOTIDE SEQUENCE</scope>
</reference>
<evidence type="ECO:0000313" key="6">
    <source>
        <dbReference type="EMBL" id="ETJ41527.1"/>
    </source>
</evidence>
<dbReference type="InterPro" id="IPR005474">
    <property type="entry name" value="Transketolase_N"/>
</dbReference>
<evidence type="ECO:0000256" key="2">
    <source>
        <dbReference type="ARBA" id="ARBA00007131"/>
    </source>
</evidence>
<feature type="non-terminal residue" evidence="6">
    <location>
        <position position="1"/>
    </location>
</feature>
<evidence type="ECO:0000256" key="3">
    <source>
        <dbReference type="ARBA" id="ARBA00023052"/>
    </source>
</evidence>
<dbReference type="PANTHER" id="PTHR47514">
    <property type="entry name" value="TRANSKETOLASE N-TERMINAL SECTION-RELATED"/>
    <property type="match status" value="1"/>
</dbReference>
<feature type="region of interest" description="Disordered" evidence="4">
    <location>
        <begin position="75"/>
        <end position="97"/>
    </location>
</feature>
<evidence type="ECO:0000256" key="4">
    <source>
        <dbReference type="SAM" id="MobiDB-lite"/>
    </source>
</evidence>
<organism evidence="6">
    <name type="scientific">human gut metagenome</name>
    <dbReference type="NCBI Taxonomy" id="408170"/>
    <lineage>
        <taxon>unclassified sequences</taxon>
        <taxon>metagenomes</taxon>
        <taxon>organismal metagenomes</taxon>
    </lineage>
</organism>
<comment type="caution">
    <text evidence="6">The sequence shown here is derived from an EMBL/GenBank/DDBJ whole genome shotgun (WGS) entry which is preliminary data.</text>
</comment>
<dbReference type="PANTHER" id="PTHR47514:SF1">
    <property type="entry name" value="TRANSKETOLASE N-TERMINAL SECTION-RELATED"/>
    <property type="match status" value="1"/>
</dbReference>
<name>W1YGA5_9ZZZZ</name>
<dbReference type="SUPFAM" id="SSF52518">
    <property type="entry name" value="Thiamin diphosphate-binding fold (THDP-binding)"/>
    <property type="match status" value="1"/>
</dbReference>
<gene>
    <name evidence="6" type="ORF">Q604_UNBC04546G0001</name>
</gene>
<comment type="similarity">
    <text evidence="2">Belongs to the transketolase family.</text>
</comment>
<accession>W1YGA5</accession>
<protein>
    <submittedName>
        <fullName evidence="6">Transketolase</fullName>
    </submittedName>
</protein>
<dbReference type="Gene3D" id="3.40.50.970">
    <property type="match status" value="1"/>
</dbReference>
<feature type="non-terminal residue" evidence="6">
    <location>
        <position position="97"/>
    </location>
</feature>
<sequence length="97" mass="10014">RPAGTKVRGGEANTGLLGHGLPIGVGDAIAAKIDGSPRRVFVLTGDGELQEGSNWEALMAAAQFKLDNLVVVADRNPLQQGATTPDTTDPPPLDEKA</sequence>
<keyword evidence="3" id="KW-0786">Thiamine pyrophosphate</keyword>